<feature type="compositionally biased region" description="Low complexity" evidence="1">
    <location>
        <begin position="17"/>
        <end position="30"/>
    </location>
</feature>
<evidence type="ECO:0000259" key="3">
    <source>
        <dbReference type="Pfam" id="PF25871"/>
    </source>
</evidence>
<feature type="compositionally biased region" description="Basic and acidic residues" evidence="1">
    <location>
        <begin position="396"/>
        <end position="411"/>
    </location>
</feature>
<feature type="region of interest" description="Disordered" evidence="1">
    <location>
        <begin position="111"/>
        <end position="139"/>
    </location>
</feature>
<evidence type="ECO:0000313" key="5">
    <source>
        <dbReference type="Proteomes" id="UP000092583"/>
    </source>
</evidence>
<reference evidence="5" key="2">
    <citation type="submission" date="2013-12" db="EMBL/GenBank/DDBJ databases">
        <title>Evolution of pathogenesis and genome organization in the Tremellales.</title>
        <authorList>
            <person name="Cuomo C."/>
            <person name="Litvintseva A."/>
            <person name="Heitman J."/>
            <person name="Chen Y."/>
            <person name="Sun S."/>
            <person name="Springer D."/>
            <person name="Dromer F."/>
            <person name="Young S."/>
            <person name="Zeng Q."/>
            <person name="Chapman S."/>
            <person name="Gujja S."/>
            <person name="Saif S."/>
            <person name="Birren B."/>
        </authorList>
    </citation>
    <scope>NUCLEOTIDE SEQUENCE [LARGE SCALE GENOMIC DNA]</scope>
    <source>
        <strain evidence="5">CBS 10435</strain>
    </source>
</reference>
<gene>
    <name evidence="4" type="ORF">L486_07918</name>
</gene>
<reference evidence="4 5" key="1">
    <citation type="submission" date="2013-07" db="EMBL/GenBank/DDBJ databases">
        <title>The Genome Sequence of Kwoniella mangroviensis CBS10435.</title>
        <authorList>
            <consortium name="The Broad Institute Genome Sequencing Platform"/>
            <person name="Cuomo C."/>
            <person name="Litvintseva A."/>
            <person name="Chen Y."/>
            <person name="Heitman J."/>
            <person name="Sun S."/>
            <person name="Springer D."/>
            <person name="Dromer F."/>
            <person name="Young S.K."/>
            <person name="Zeng Q."/>
            <person name="Gargeya S."/>
            <person name="Fitzgerald M."/>
            <person name="Abouelleil A."/>
            <person name="Alvarado L."/>
            <person name="Berlin A.M."/>
            <person name="Chapman S.B."/>
            <person name="Dewar J."/>
            <person name="Goldberg J."/>
            <person name="Griggs A."/>
            <person name="Gujja S."/>
            <person name="Hansen M."/>
            <person name="Howarth C."/>
            <person name="Imamovic A."/>
            <person name="Larimer J."/>
            <person name="McCowan C."/>
            <person name="Murphy C."/>
            <person name="Pearson M."/>
            <person name="Priest M."/>
            <person name="Roberts A."/>
            <person name="Saif S."/>
            <person name="Shea T."/>
            <person name="Sykes S."/>
            <person name="Wortman J."/>
            <person name="Nusbaum C."/>
            <person name="Birren B."/>
        </authorList>
    </citation>
    <scope>NUCLEOTIDE SEQUENCE [LARGE SCALE GENOMIC DNA]</scope>
    <source>
        <strain evidence="4 5">CBS 10435</strain>
    </source>
</reference>
<feature type="domain" description="Peroxisomal membrane protein PEX14-like KPWE" evidence="2">
    <location>
        <begin position="161"/>
        <end position="206"/>
    </location>
</feature>
<evidence type="ECO:0000313" key="4">
    <source>
        <dbReference type="EMBL" id="OCF54782.1"/>
    </source>
</evidence>
<feature type="region of interest" description="Disordered" evidence="1">
    <location>
        <begin position="390"/>
        <end position="411"/>
    </location>
</feature>
<dbReference type="OrthoDB" id="9936937at2759"/>
<evidence type="ECO:0000256" key="1">
    <source>
        <dbReference type="SAM" id="MobiDB-lite"/>
    </source>
</evidence>
<dbReference type="EMBL" id="KI669469">
    <property type="protein sequence ID" value="OCF54782.1"/>
    <property type="molecule type" value="Genomic_DNA"/>
</dbReference>
<dbReference type="Proteomes" id="UP000092583">
    <property type="component" value="Unassembled WGS sequence"/>
</dbReference>
<feature type="domain" description="PEX14-like helix-turn-helix" evidence="3">
    <location>
        <begin position="40"/>
        <end position="108"/>
    </location>
</feature>
<dbReference type="STRING" id="1331196.A0A1B9IGZ0"/>
<dbReference type="AlphaFoldDB" id="A0A1B9IGZ0"/>
<feature type="region of interest" description="Disordered" evidence="1">
    <location>
        <begin position="1"/>
        <end position="30"/>
    </location>
</feature>
<proteinExistence type="predicted"/>
<evidence type="ECO:0000259" key="2">
    <source>
        <dbReference type="Pfam" id="PF17733"/>
    </source>
</evidence>
<dbReference type="InterPro" id="IPR040554">
    <property type="entry name" value="KPWE_PEX14_dom"/>
</dbReference>
<keyword evidence="5" id="KW-1185">Reference proteome</keyword>
<accession>A0A1B9IGZ0</accession>
<sequence length="411" mass="45235">MLPPPFPPTKRQSPTNTCTPSSVTAPSSTSVQYDDAQLKELFKEFEDYKFTEDPMFNAGLPTVFDAIKGKKMSPGLIDKTIAEAQWFYFTTRIKHISIPFSTYTSYVHRPSQVLPKPSSPPSGTQDETQTRPSDSSSLSRMDHLTEAMRMMETKGTEGQTGLTFDKLCELIKEGKAGELQGKDIPDELNPLPPSTSTLPTRLKPWQISNQASPASANFHQPAQSPISTYHDTSYDVNNSIFGSEPYHGATTDFPMLSQPTEINAGNTPNAAANASFMYPQGPTNGLSPQVGSPLSQGIESNFPSAGGHNQNIGSDSDQIQNQVNAQYLSQLNQSNIPEHVGFTPGFEYIDWAAHDDSTSIPNQQHFQSINSNNTNMDMHGPSVVFGYNQEDEDQNMDERDVKVEPHSDFGR</sequence>
<dbReference type="Pfam" id="PF25871">
    <property type="entry name" value="HTH_76"/>
    <property type="match status" value="1"/>
</dbReference>
<name>A0A1B9IGZ0_9TREE</name>
<dbReference type="PANTHER" id="PTHR36855:SF1">
    <property type="entry name" value="PEROXISOME MEMBRANE ANCHOR PROTEIN PEX14P N-TERMINAL DOMAIN-CONTAINING PROTEIN"/>
    <property type="match status" value="1"/>
</dbReference>
<dbReference type="PANTHER" id="PTHR36855">
    <property type="entry name" value="CHROMOSOME 10, WHOLE GENOME SHOTGUN SEQUENCE"/>
    <property type="match status" value="1"/>
</dbReference>
<dbReference type="Pfam" id="PF17733">
    <property type="entry name" value="KPWE_dom"/>
    <property type="match status" value="1"/>
</dbReference>
<dbReference type="InterPro" id="IPR058841">
    <property type="entry name" value="HTH_76"/>
</dbReference>
<feature type="compositionally biased region" description="Polar residues" evidence="1">
    <location>
        <begin position="121"/>
        <end position="139"/>
    </location>
</feature>
<organism evidence="4 5">
    <name type="scientific">Kwoniella mangroviensis CBS 10435</name>
    <dbReference type="NCBI Taxonomy" id="1331196"/>
    <lineage>
        <taxon>Eukaryota</taxon>
        <taxon>Fungi</taxon>
        <taxon>Dikarya</taxon>
        <taxon>Basidiomycota</taxon>
        <taxon>Agaricomycotina</taxon>
        <taxon>Tremellomycetes</taxon>
        <taxon>Tremellales</taxon>
        <taxon>Cryptococcaceae</taxon>
        <taxon>Kwoniella</taxon>
    </lineage>
</organism>
<protein>
    <submittedName>
        <fullName evidence="4">Uncharacterized protein</fullName>
    </submittedName>
</protein>